<dbReference type="Gene3D" id="1.25.40.90">
    <property type="match status" value="1"/>
</dbReference>
<dbReference type="SMART" id="SM00726">
    <property type="entry name" value="UIM"/>
    <property type="match status" value="2"/>
</dbReference>
<evidence type="ECO:0000256" key="1">
    <source>
        <dbReference type="ARBA" id="ARBA00004170"/>
    </source>
</evidence>
<evidence type="ECO:0000256" key="10">
    <source>
        <dbReference type="ARBA" id="ARBA00023121"/>
    </source>
</evidence>
<evidence type="ECO:0000256" key="12">
    <source>
        <dbReference type="SAM" id="MobiDB-lite"/>
    </source>
</evidence>
<gene>
    <name evidence="14" type="ORF">LTR25_005920</name>
</gene>
<comment type="subcellular location">
    <subcellularLocation>
        <location evidence="2">Cytoplasm</location>
    </subcellularLocation>
    <subcellularLocation>
        <location evidence="1">Membrane</location>
        <topology evidence="1">Peripheral membrane protein</topology>
    </subcellularLocation>
</comment>
<dbReference type="PROSITE" id="PS50942">
    <property type="entry name" value="ENTH"/>
    <property type="match status" value="1"/>
</dbReference>
<organism evidence="14 15">
    <name type="scientific">Vermiconidia calcicola</name>
    <dbReference type="NCBI Taxonomy" id="1690605"/>
    <lineage>
        <taxon>Eukaryota</taxon>
        <taxon>Fungi</taxon>
        <taxon>Dikarya</taxon>
        <taxon>Ascomycota</taxon>
        <taxon>Pezizomycotina</taxon>
        <taxon>Dothideomycetes</taxon>
        <taxon>Dothideomycetidae</taxon>
        <taxon>Mycosphaerellales</taxon>
        <taxon>Extremaceae</taxon>
        <taxon>Vermiconidia</taxon>
    </lineage>
</organism>
<keyword evidence="6" id="KW-0597">Phosphoprotein</keyword>
<dbReference type="InterPro" id="IPR003903">
    <property type="entry name" value="UIM_dom"/>
</dbReference>
<dbReference type="SMART" id="SM00273">
    <property type="entry name" value="ENTH"/>
    <property type="match status" value="1"/>
</dbReference>
<dbReference type="GO" id="GO:0070530">
    <property type="term" value="F:K63-linked polyubiquitin modification-dependent protein binding"/>
    <property type="evidence" value="ECO:0007669"/>
    <property type="project" value="UniProtKB-ARBA"/>
</dbReference>
<dbReference type="GO" id="GO:0000147">
    <property type="term" value="P:actin cortical patch assembly"/>
    <property type="evidence" value="ECO:0007669"/>
    <property type="project" value="UniProtKB-ARBA"/>
</dbReference>
<evidence type="ECO:0000256" key="3">
    <source>
        <dbReference type="ARBA" id="ARBA00010130"/>
    </source>
</evidence>
<dbReference type="PROSITE" id="PS50330">
    <property type="entry name" value="UIM"/>
    <property type="match status" value="1"/>
</dbReference>
<proteinExistence type="inferred from homology"/>
<protein>
    <recommendedName>
        <fullName evidence="13">ENTH domain-containing protein</fullName>
    </recommendedName>
</protein>
<evidence type="ECO:0000256" key="7">
    <source>
        <dbReference type="ARBA" id="ARBA00022583"/>
    </source>
</evidence>
<feature type="region of interest" description="Disordered" evidence="12">
    <location>
        <begin position="238"/>
        <end position="261"/>
    </location>
</feature>
<sequence length="561" mass="62023">MSKVVRSVKNVTKGYSSVQIKVRNATSNDPWGPTGTDMAEIAALTFNNPSDFYEIMDMLDKRLNDKGKNWRHVLKSLKVLDYCLHEGSELVVTWARKNIYIIKTLREFMYTDEDGKDVGQNVRTSAKELTSLILDEERLRSERSDRKLWKTRVHGIDEYAPQAAVAGPSRPPNRNNNADDDDLRRALEESAREAEEQSRRQRRRPDEEEGDVELRKAIQLSKEEADLRARQLEDANAASLFDDTPAPTQPQPTGYNQGYQQQPAVDWFGNPLQQQPQSTGYLNNQYAQPQQTGYQAGFPNGFQPSQSTGYDQFGQQPFLQQQNTIQPQQTAFQTNNPYGLQPTGDMFGAQSPQPQPSLQPGTNNPWATQSPQAAEPLMPLPTGSNNPFAQRTQQASPSPFQRTTTQPALGTLFESQPTNQFNQPSQPSQPNPIMNYQGSPQPSFQQQQQQKPVNPQHARLNALLASGEGQDTFGNTGDLRIPAQHTAPGTFVNSAGQGIDRLRAAQTGTNPFFSSQATGFGQQMPAQTGPAGGYGGGFGQQNNNPYGARPVGQQGGSLIDL</sequence>
<reference evidence="14 15" key="1">
    <citation type="submission" date="2023-06" db="EMBL/GenBank/DDBJ databases">
        <title>Black Yeasts Isolated from many extreme environments.</title>
        <authorList>
            <person name="Coleine C."/>
            <person name="Stajich J.E."/>
            <person name="Selbmann L."/>
        </authorList>
    </citation>
    <scope>NUCLEOTIDE SEQUENCE [LARGE SCALE GENOMIC DNA]</scope>
    <source>
        <strain evidence="14 15">CCFEE 5887</strain>
    </source>
</reference>
<feature type="region of interest" description="Disordered" evidence="12">
    <location>
        <begin position="522"/>
        <end position="561"/>
    </location>
</feature>
<evidence type="ECO:0000313" key="14">
    <source>
        <dbReference type="EMBL" id="KAK5536018.1"/>
    </source>
</evidence>
<dbReference type="AlphaFoldDB" id="A0AAV9Q817"/>
<dbReference type="CDD" id="cd16991">
    <property type="entry name" value="ENTH_Ent1_Ent2"/>
    <property type="match status" value="1"/>
</dbReference>
<keyword evidence="15" id="KW-1185">Reference proteome</keyword>
<dbReference type="InterPro" id="IPR013809">
    <property type="entry name" value="ENTH"/>
</dbReference>
<dbReference type="GO" id="GO:0005543">
    <property type="term" value="F:phospholipid binding"/>
    <property type="evidence" value="ECO:0007669"/>
    <property type="project" value="TreeGrafter"/>
</dbReference>
<keyword evidence="5" id="KW-1017">Isopeptide bond</keyword>
<comment type="similarity">
    <text evidence="3">Belongs to the epsin family.</text>
</comment>
<feature type="compositionally biased region" description="Gly residues" evidence="12">
    <location>
        <begin position="530"/>
        <end position="539"/>
    </location>
</feature>
<evidence type="ECO:0000256" key="11">
    <source>
        <dbReference type="ARBA" id="ARBA00023136"/>
    </source>
</evidence>
<dbReference type="EMBL" id="JAXLQG010000009">
    <property type="protein sequence ID" value="KAK5536018.1"/>
    <property type="molecule type" value="Genomic_DNA"/>
</dbReference>
<dbReference type="Proteomes" id="UP001345827">
    <property type="component" value="Unassembled WGS sequence"/>
</dbReference>
<keyword evidence="4" id="KW-0963">Cytoplasm</keyword>
<keyword evidence="11" id="KW-0472">Membrane</keyword>
<evidence type="ECO:0000256" key="9">
    <source>
        <dbReference type="ARBA" id="ARBA00022843"/>
    </source>
</evidence>
<dbReference type="SUPFAM" id="SSF48464">
    <property type="entry name" value="ENTH/VHS domain"/>
    <property type="match status" value="1"/>
</dbReference>
<dbReference type="PANTHER" id="PTHR12276">
    <property type="entry name" value="EPSIN/ENT-RELATED"/>
    <property type="match status" value="1"/>
</dbReference>
<feature type="compositionally biased region" description="Polar residues" evidence="12">
    <location>
        <begin position="382"/>
        <end position="408"/>
    </location>
</feature>
<feature type="region of interest" description="Disordered" evidence="12">
    <location>
        <begin position="159"/>
        <end position="213"/>
    </location>
</feature>
<feature type="compositionally biased region" description="Low complexity" evidence="12">
    <location>
        <begin position="415"/>
        <end position="456"/>
    </location>
</feature>
<dbReference type="GO" id="GO:0030276">
    <property type="term" value="F:clathrin binding"/>
    <property type="evidence" value="ECO:0007669"/>
    <property type="project" value="TreeGrafter"/>
</dbReference>
<feature type="compositionally biased region" description="Basic and acidic residues" evidence="12">
    <location>
        <begin position="182"/>
        <end position="199"/>
    </location>
</feature>
<evidence type="ECO:0000256" key="5">
    <source>
        <dbReference type="ARBA" id="ARBA00022499"/>
    </source>
</evidence>
<keyword evidence="10" id="KW-0446">Lipid-binding</keyword>
<dbReference type="InterPro" id="IPR013182">
    <property type="entry name" value="DUF1720"/>
</dbReference>
<feature type="compositionally biased region" description="Low complexity" evidence="12">
    <location>
        <begin position="350"/>
        <end position="360"/>
    </location>
</feature>
<comment type="caution">
    <text evidence="14">The sequence shown here is derived from an EMBL/GenBank/DDBJ whole genome shotgun (WGS) entry which is preliminary data.</text>
</comment>
<accession>A0AAV9Q817</accession>
<keyword evidence="8" id="KW-0677">Repeat</keyword>
<dbReference type="PANTHER" id="PTHR12276:SF110">
    <property type="entry name" value="EPSIN-1-RELATED"/>
    <property type="match status" value="1"/>
</dbReference>
<dbReference type="GO" id="GO:0006897">
    <property type="term" value="P:endocytosis"/>
    <property type="evidence" value="ECO:0007669"/>
    <property type="project" value="UniProtKB-KW"/>
</dbReference>
<dbReference type="GO" id="GO:0007015">
    <property type="term" value="P:actin filament organization"/>
    <property type="evidence" value="ECO:0007669"/>
    <property type="project" value="TreeGrafter"/>
</dbReference>
<evidence type="ECO:0000256" key="2">
    <source>
        <dbReference type="ARBA" id="ARBA00004496"/>
    </source>
</evidence>
<evidence type="ECO:0000259" key="13">
    <source>
        <dbReference type="PROSITE" id="PS50942"/>
    </source>
</evidence>
<evidence type="ECO:0000256" key="6">
    <source>
        <dbReference type="ARBA" id="ARBA00022553"/>
    </source>
</evidence>
<dbReference type="Pfam" id="PF08226">
    <property type="entry name" value="DUF1720"/>
    <property type="match status" value="1"/>
</dbReference>
<evidence type="ECO:0000313" key="15">
    <source>
        <dbReference type="Proteomes" id="UP001345827"/>
    </source>
</evidence>
<dbReference type="Pfam" id="PF01417">
    <property type="entry name" value="ENTH"/>
    <property type="match status" value="1"/>
</dbReference>
<evidence type="ECO:0000256" key="4">
    <source>
        <dbReference type="ARBA" id="ARBA00022490"/>
    </source>
</evidence>
<dbReference type="GO" id="GO:0005768">
    <property type="term" value="C:endosome"/>
    <property type="evidence" value="ECO:0007669"/>
    <property type="project" value="TreeGrafter"/>
</dbReference>
<keyword evidence="9" id="KW-0832">Ubl conjugation</keyword>
<feature type="domain" description="ENTH" evidence="13">
    <location>
        <begin position="10"/>
        <end position="143"/>
    </location>
</feature>
<dbReference type="InterPro" id="IPR008942">
    <property type="entry name" value="ENTH_VHS"/>
</dbReference>
<name>A0AAV9Q817_9PEZI</name>
<dbReference type="GO" id="GO:0005886">
    <property type="term" value="C:plasma membrane"/>
    <property type="evidence" value="ECO:0007669"/>
    <property type="project" value="TreeGrafter"/>
</dbReference>
<evidence type="ECO:0000256" key="8">
    <source>
        <dbReference type="ARBA" id="ARBA00022737"/>
    </source>
</evidence>
<feature type="region of interest" description="Disordered" evidence="12">
    <location>
        <begin position="332"/>
        <end position="456"/>
    </location>
</feature>
<dbReference type="GO" id="GO:0030125">
    <property type="term" value="C:clathrin vesicle coat"/>
    <property type="evidence" value="ECO:0007669"/>
    <property type="project" value="TreeGrafter"/>
</dbReference>
<dbReference type="FunFam" id="1.25.40.90:FF:000010">
    <property type="entry name" value="EH domain binding protein"/>
    <property type="match status" value="1"/>
</dbReference>
<feature type="compositionally biased region" description="Polar residues" evidence="12">
    <location>
        <begin position="361"/>
        <end position="372"/>
    </location>
</feature>
<keyword evidence="7" id="KW-0254">Endocytosis</keyword>